<dbReference type="AlphaFoldDB" id="A0A9P6HN81"/>
<keyword evidence="3" id="KW-1185">Reference proteome</keyword>
<name>A0A9P6HN81_9AGAM</name>
<gene>
    <name evidence="2" type="ORF">BJ322DRAFT_1017731</name>
</gene>
<feature type="compositionally biased region" description="Basic and acidic residues" evidence="1">
    <location>
        <begin position="29"/>
        <end position="40"/>
    </location>
</feature>
<proteinExistence type="predicted"/>
<evidence type="ECO:0000313" key="3">
    <source>
        <dbReference type="Proteomes" id="UP000736335"/>
    </source>
</evidence>
<reference evidence="2" key="2">
    <citation type="submission" date="2020-11" db="EMBL/GenBank/DDBJ databases">
        <authorList>
            <consortium name="DOE Joint Genome Institute"/>
            <person name="Kuo A."/>
            <person name="Miyauchi S."/>
            <person name="Kiss E."/>
            <person name="Drula E."/>
            <person name="Kohler A."/>
            <person name="Sanchez-Garcia M."/>
            <person name="Andreopoulos B."/>
            <person name="Barry K.W."/>
            <person name="Bonito G."/>
            <person name="Buee M."/>
            <person name="Carver A."/>
            <person name="Chen C."/>
            <person name="Cichocki N."/>
            <person name="Clum A."/>
            <person name="Culley D."/>
            <person name="Crous P.W."/>
            <person name="Fauchery L."/>
            <person name="Girlanda M."/>
            <person name="Hayes R."/>
            <person name="Keri Z."/>
            <person name="Labutti K."/>
            <person name="Lipzen A."/>
            <person name="Lombard V."/>
            <person name="Magnuson J."/>
            <person name="Maillard F."/>
            <person name="Morin E."/>
            <person name="Murat C."/>
            <person name="Nolan M."/>
            <person name="Ohm R."/>
            <person name="Pangilinan J."/>
            <person name="Pereira M."/>
            <person name="Perotto S."/>
            <person name="Peter M."/>
            <person name="Riley R."/>
            <person name="Sitrit Y."/>
            <person name="Stielow B."/>
            <person name="Szollosi G."/>
            <person name="Zifcakova L."/>
            <person name="Stursova M."/>
            <person name="Spatafora J.W."/>
            <person name="Tedersoo L."/>
            <person name="Vaario L.-M."/>
            <person name="Yamada A."/>
            <person name="Yan M."/>
            <person name="Wang P."/>
            <person name="Xu J."/>
            <person name="Bruns T."/>
            <person name="Baldrian P."/>
            <person name="Vilgalys R."/>
            <person name="Henrissat B."/>
            <person name="Grigoriev I.V."/>
            <person name="Hibbett D."/>
            <person name="Nagy L.G."/>
            <person name="Martin F.M."/>
        </authorList>
    </citation>
    <scope>NUCLEOTIDE SEQUENCE</scope>
    <source>
        <strain evidence="2">UH-Tt-Lm1</strain>
    </source>
</reference>
<evidence type="ECO:0000313" key="2">
    <source>
        <dbReference type="EMBL" id="KAF9791173.1"/>
    </source>
</evidence>
<feature type="compositionally biased region" description="Polar residues" evidence="1">
    <location>
        <begin position="15"/>
        <end position="28"/>
    </location>
</feature>
<feature type="region of interest" description="Disordered" evidence="1">
    <location>
        <begin position="216"/>
        <end position="236"/>
    </location>
</feature>
<dbReference type="EMBL" id="WIUZ02000002">
    <property type="protein sequence ID" value="KAF9791173.1"/>
    <property type="molecule type" value="Genomic_DNA"/>
</dbReference>
<feature type="region of interest" description="Disordered" evidence="1">
    <location>
        <begin position="1"/>
        <end position="41"/>
    </location>
</feature>
<comment type="caution">
    <text evidence="2">The sequence shown here is derived from an EMBL/GenBank/DDBJ whole genome shotgun (WGS) entry which is preliminary data.</text>
</comment>
<dbReference type="Proteomes" id="UP000736335">
    <property type="component" value="Unassembled WGS sequence"/>
</dbReference>
<accession>A0A9P6HN81</accession>
<reference evidence="2" key="1">
    <citation type="journal article" date="2020" name="Nat. Commun.">
        <title>Large-scale genome sequencing of mycorrhizal fungi provides insights into the early evolution of symbiotic traits.</title>
        <authorList>
            <person name="Miyauchi S."/>
            <person name="Kiss E."/>
            <person name="Kuo A."/>
            <person name="Drula E."/>
            <person name="Kohler A."/>
            <person name="Sanchez-Garcia M."/>
            <person name="Morin E."/>
            <person name="Andreopoulos B."/>
            <person name="Barry K.W."/>
            <person name="Bonito G."/>
            <person name="Buee M."/>
            <person name="Carver A."/>
            <person name="Chen C."/>
            <person name="Cichocki N."/>
            <person name="Clum A."/>
            <person name="Culley D."/>
            <person name="Crous P.W."/>
            <person name="Fauchery L."/>
            <person name="Girlanda M."/>
            <person name="Hayes R.D."/>
            <person name="Keri Z."/>
            <person name="LaButti K."/>
            <person name="Lipzen A."/>
            <person name="Lombard V."/>
            <person name="Magnuson J."/>
            <person name="Maillard F."/>
            <person name="Murat C."/>
            <person name="Nolan M."/>
            <person name="Ohm R.A."/>
            <person name="Pangilinan J."/>
            <person name="Pereira M.F."/>
            <person name="Perotto S."/>
            <person name="Peter M."/>
            <person name="Pfister S."/>
            <person name="Riley R."/>
            <person name="Sitrit Y."/>
            <person name="Stielow J.B."/>
            <person name="Szollosi G."/>
            <person name="Zifcakova L."/>
            <person name="Stursova M."/>
            <person name="Spatafora J.W."/>
            <person name="Tedersoo L."/>
            <person name="Vaario L.M."/>
            <person name="Yamada A."/>
            <person name="Yan M."/>
            <person name="Wang P."/>
            <person name="Xu J."/>
            <person name="Bruns T."/>
            <person name="Baldrian P."/>
            <person name="Vilgalys R."/>
            <person name="Dunand C."/>
            <person name="Henrissat B."/>
            <person name="Grigoriev I.V."/>
            <person name="Hibbett D."/>
            <person name="Nagy L.G."/>
            <person name="Martin F.M."/>
        </authorList>
    </citation>
    <scope>NUCLEOTIDE SEQUENCE</scope>
    <source>
        <strain evidence="2">UH-Tt-Lm1</strain>
    </source>
</reference>
<sequence length="376" mass="41904">MRLFPVTPDTRANRDNSFQTPNVQTKSENATEHASDRAADAKGPTPWLLFWPARKHKPSDEPLSPVILGGIPASQIRKVPTIHSTHHKVSCKNVWKLLLRRVGRASPRPRDVPHLQVEVHRETYCDSGWDDDSLQKPLGPSESLQHEPAQLVFRPSFRVVHGYIIPRRAFASEPFPVDGVDTTPAAFQRADSAQNSPSPSLKNLWGSILALTPSQKTNPPPPRLHRAHPIPHQPSHVVTTSSSFTTYLTKSHSLYYATFPPVTVADQDLASSNACHPLNRPSPSSTHQLHVVLIQAVDRTFLVSFINRHDLHSVPIPRHVFFFSQFLGSSRAHDNRDSHFCLSTQMDGFFKSPNVERLLDGSNILGIQAGSCYSDT</sequence>
<evidence type="ECO:0000256" key="1">
    <source>
        <dbReference type="SAM" id="MobiDB-lite"/>
    </source>
</evidence>
<organism evidence="2 3">
    <name type="scientific">Thelephora terrestris</name>
    <dbReference type="NCBI Taxonomy" id="56493"/>
    <lineage>
        <taxon>Eukaryota</taxon>
        <taxon>Fungi</taxon>
        <taxon>Dikarya</taxon>
        <taxon>Basidiomycota</taxon>
        <taxon>Agaricomycotina</taxon>
        <taxon>Agaricomycetes</taxon>
        <taxon>Thelephorales</taxon>
        <taxon>Thelephoraceae</taxon>
        <taxon>Thelephora</taxon>
    </lineage>
</organism>
<protein>
    <submittedName>
        <fullName evidence="2">Uncharacterized protein</fullName>
    </submittedName>
</protein>